<dbReference type="EMBL" id="VSRQ01000013">
    <property type="protein sequence ID" value="TYK43089.1"/>
    <property type="molecule type" value="Genomic_DNA"/>
</dbReference>
<keyword evidence="7" id="KW-1185">Reference proteome</keyword>
<dbReference type="InterPro" id="IPR016163">
    <property type="entry name" value="Ald_DH_C"/>
</dbReference>
<sequence>MNDTDPYRMLIDGKWVDGSTGERFDSLDPYRQRPWASIPQASDADVDHAVRSARAAFETTWRKTNGGERARLMLRLADLIEAEAPRLARLETTDNGKVIRETTRQMGFAARNYRFLAGQADKLYGQTIPLDNADLFDFTLHEPAGVAALLVAWNSPIQLLTNKLAPALAAGCTVVIKPSEHASATTLELARLAEEAGYPPGVINVVTGDGRVGAALTAHPDLDLISFTGGQRTGRLVARAAADNLVAVALELGGKSPNIVFADADLDAAIPGALAGIFGAAGQTCIAGSRLLVERPVYETVLQQLGERTAAIRLGDPLDPETEMGPVANQLQYDTILDYIAAAKAGGARLLTGGGPADDPNLPTGYFVQPTVFADVTGDMKVASEEVFGPVLAVMPFDGEDEAIRIANSTQYGLASGLWTRSLSRAMRVAREIRAGTVWINTYRTNAAQAPFGGYKKSGFGRERGLDSLHDYLRVKNVMADLSEDVGDPFAMRV</sequence>
<feature type="active site" evidence="3">
    <location>
        <position position="251"/>
    </location>
</feature>
<comment type="caution">
    <text evidence="6">The sequence shown here is derived from an EMBL/GenBank/DDBJ whole genome shotgun (WGS) entry which is preliminary data.</text>
</comment>
<dbReference type="SUPFAM" id="SSF53720">
    <property type="entry name" value="ALDH-like"/>
    <property type="match status" value="1"/>
</dbReference>
<dbReference type="FunFam" id="3.40.309.10:FF:000012">
    <property type="entry name" value="Betaine aldehyde dehydrogenase"/>
    <property type="match status" value="1"/>
</dbReference>
<dbReference type="Proteomes" id="UP000323505">
    <property type="component" value="Unassembled WGS sequence"/>
</dbReference>
<dbReference type="InterPro" id="IPR016160">
    <property type="entry name" value="Ald_DH_CS_CYS"/>
</dbReference>
<comment type="similarity">
    <text evidence="1 4">Belongs to the aldehyde dehydrogenase family.</text>
</comment>
<proteinExistence type="inferred from homology"/>
<dbReference type="PROSITE" id="PS00687">
    <property type="entry name" value="ALDEHYDE_DEHYDR_GLU"/>
    <property type="match status" value="1"/>
</dbReference>
<evidence type="ECO:0000256" key="3">
    <source>
        <dbReference type="PROSITE-ProRule" id="PRU10007"/>
    </source>
</evidence>
<dbReference type="PROSITE" id="PS00070">
    <property type="entry name" value="ALDEHYDE_DEHYDR_CYS"/>
    <property type="match status" value="1"/>
</dbReference>
<dbReference type="GO" id="GO:0016620">
    <property type="term" value="F:oxidoreductase activity, acting on the aldehyde or oxo group of donors, NAD or NADP as acceptor"/>
    <property type="evidence" value="ECO:0007669"/>
    <property type="project" value="InterPro"/>
</dbReference>
<gene>
    <name evidence="6" type="ORF">FXF68_40125</name>
</gene>
<accession>A0A5D3F4V2</accession>
<evidence type="ECO:0000256" key="4">
    <source>
        <dbReference type="RuleBase" id="RU003345"/>
    </source>
</evidence>
<dbReference type="Gene3D" id="3.40.605.10">
    <property type="entry name" value="Aldehyde Dehydrogenase, Chain A, domain 1"/>
    <property type="match status" value="1"/>
</dbReference>
<evidence type="ECO:0000259" key="5">
    <source>
        <dbReference type="Pfam" id="PF00171"/>
    </source>
</evidence>
<dbReference type="PANTHER" id="PTHR11699">
    <property type="entry name" value="ALDEHYDE DEHYDROGENASE-RELATED"/>
    <property type="match status" value="1"/>
</dbReference>
<dbReference type="AlphaFoldDB" id="A0A5D3F4V2"/>
<dbReference type="Pfam" id="PF00171">
    <property type="entry name" value="Aldedh"/>
    <property type="match status" value="1"/>
</dbReference>
<dbReference type="InterPro" id="IPR015590">
    <property type="entry name" value="Aldehyde_DH_dom"/>
</dbReference>
<reference evidence="6 7" key="1">
    <citation type="submission" date="2019-08" db="EMBL/GenBank/DDBJ databases">
        <title>Actinomadura sp. nov. CYP1-5 isolated from mountain soil.</title>
        <authorList>
            <person name="Songsumanus A."/>
            <person name="Kuncharoen N."/>
            <person name="Kudo T."/>
            <person name="Yuki M."/>
            <person name="Igarashi Y."/>
            <person name="Tanasupawat S."/>
        </authorList>
    </citation>
    <scope>NUCLEOTIDE SEQUENCE [LARGE SCALE GENOMIC DNA]</scope>
    <source>
        <strain evidence="6 7">CYP1-5</strain>
    </source>
</reference>
<dbReference type="Gene3D" id="3.40.309.10">
    <property type="entry name" value="Aldehyde Dehydrogenase, Chain A, domain 2"/>
    <property type="match status" value="1"/>
</dbReference>
<evidence type="ECO:0000256" key="1">
    <source>
        <dbReference type="ARBA" id="ARBA00009986"/>
    </source>
</evidence>
<dbReference type="InterPro" id="IPR029510">
    <property type="entry name" value="Ald_DH_CS_GLU"/>
</dbReference>
<evidence type="ECO:0000256" key="2">
    <source>
        <dbReference type="ARBA" id="ARBA00023002"/>
    </source>
</evidence>
<dbReference type="RefSeq" id="WP_148768060.1">
    <property type="nucleotide sequence ID" value="NZ_VSRQ01000013.1"/>
</dbReference>
<name>A0A5D3F4V2_9ACTN</name>
<feature type="domain" description="Aldehyde dehydrogenase" evidence="5">
    <location>
        <begin position="15"/>
        <end position="478"/>
    </location>
</feature>
<dbReference type="InterPro" id="IPR016162">
    <property type="entry name" value="Ald_DH_N"/>
</dbReference>
<protein>
    <submittedName>
        <fullName evidence="6">Aldehyde dehydrogenase</fullName>
    </submittedName>
</protein>
<dbReference type="FunFam" id="3.40.605.10:FF:000007">
    <property type="entry name" value="NAD/NADP-dependent betaine aldehyde dehydrogenase"/>
    <property type="match status" value="1"/>
</dbReference>
<evidence type="ECO:0000313" key="7">
    <source>
        <dbReference type="Proteomes" id="UP000323505"/>
    </source>
</evidence>
<keyword evidence="2 4" id="KW-0560">Oxidoreductase</keyword>
<organism evidence="6 7">
    <name type="scientific">Actinomadura decatromicini</name>
    <dbReference type="NCBI Taxonomy" id="2604572"/>
    <lineage>
        <taxon>Bacteria</taxon>
        <taxon>Bacillati</taxon>
        <taxon>Actinomycetota</taxon>
        <taxon>Actinomycetes</taxon>
        <taxon>Streptosporangiales</taxon>
        <taxon>Thermomonosporaceae</taxon>
        <taxon>Actinomadura</taxon>
    </lineage>
</organism>
<dbReference type="CDD" id="cd07114">
    <property type="entry name" value="ALDH_DhaS"/>
    <property type="match status" value="1"/>
</dbReference>
<evidence type="ECO:0000313" key="6">
    <source>
        <dbReference type="EMBL" id="TYK43089.1"/>
    </source>
</evidence>
<dbReference type="InterPro" id="IPR016161">
    <property type="entry name" value="Ald_DH/histidinol_DH"/>
</dbReference>